<dbReference type="RefSeq" id="WP_062394999.1">
    <property type="nucleotide sequence ID" value="NZ_CP011853.1"/>
</dbReference>
<dbReference type="PATRIC" id="fig|1136941.3.peg.1092"/>
<protein>
    <submittedName>
        <fullName evidence="1">NmrA family transcriptional regulator</fullName>
    </submittedName>
</protein>
<dbReference type="AlphaFoldDB" id="A0A0N9NG23"/>
<dbReference type="PANTHER" id="PTHR12126:SF11">
    <property type="entry name" value="NADH DEHYDROGENASE [UBIQUINONE] 1 ALPHA SUBCOMPLEX SUBUNIT 9, MITOCHONDRIAL"/>
    <property type="match status" value="1"/>
</dbReference>
<dbReference type="SUPFAM" id="SSF51735">
    <property type="entry name" value="NAD(P)-binding Rossmann-fold domains"/>
    <property type="match status" value="1"/>
</dbReference>
<dbReference type="Proteomes" id="UP000063789">
    <property type="component" value="Chromosome"/>
</dbReference>
<evidence type="ECO:0000313" key="1">
    <source>
        <dbReference type="EMBL" id="ALG86619.1"/>
    </source>
</evidence>
<dbReference type="InterPro" id="IPR036291">
    <property type="entry name" value="NAD(P)-bd_dom_sf"/>
</dbReference>
<sequence length="247" mass="25693">MRVTVVGASGEFGAVLSDILERRGAEVVRAHRVTGVDAVTGKGLQEACAGADVVVDATGTTVRSPRESEEFFSAVARNISIAAEEAQAAVVYLTIYGASNPVVNKKMGHYKGKAAQEATYTEMLGDGATAFRSTQWYSLAETFLTMLSKGPIGAAPRMQSKPADVVDVAEAMADVVLDPSRPSDITVAGPEVMDLADAAKAIAAKRGAPKKVIGINYGGPGVRSGGLVPPQPDVTTSTTFEQWLAAH</sequence>
<organism evidence="1 2">
    <name type="scientific">Gordonia phthalatica</name>
    <dbReference type="NCBI Taxonomy" id="1136941"/>
    <lineage>
        <taxon>Bacteria</taxon>
        <taxon>Bacillati</taxon>
        <taxon>Actinomycetota</taxon>
        <taxon>Actinomycetes</taxon>
        <taxon>Mycobacteriales</taxon>
        <taxon>Gordoniaceae</taxon>
        <taxon>Gordonia</taxon>
    </lineage>
</organism>
<accession>A0A0N9NG23</accession>
<gene>
    <name evidence="1" type="ORF">ACH46_05335</name>
</gene>
<dbReference type="PANTHER" id="PTHR12126">
    <property type="entry name" value="NADH-UBIQUINONE OXIDOREDUCTASE 39 KDA SUBUNIT-RELATED"/>
    <property type="match status" value="1"/>
</dbReference>
<dbReference type="EMBL" id="CP011853">
    <property type="protein sequence ID" value="ALG86619.1"/>
    <property type="molecule type" value="Genomic_DNA"/>
</dbReference>
<dbReference type="GO" id="GO:0044877">
    <property type="term" value="F:protein-containing complex binding"/>
    <property type="evidence" value="ECO:0007669"/>
    <property type="project" value="TreeGrafter"/>
</dbReference>
<name>A0A0N9NG23_9ACTN</name>
<dbReference type="OrthoDB" id="9771302at2"/>
<dbReference type="Gene3D" id="3.40.50.720">
    <property type="entry name" value="NAD(P)-binding Rossmann-like Domain"/>
    <property type="match status" value="1"/>
</dbReference>
<dbReference type="STRING" id="1136941.ACH46_05335"/>
<reference evidence="2" key="1">
    <citation type="submission" date="2015-06" db="EMBL/GenBank/DDBJ databases">
        <title>Complete genome sequence and metabolic analysis of phthalate degradation pathway in Gordonia sp. QH-11.</title>
        <authorList>
            <person name="Jin D."/>
            <person name="Kong X."/>
            <person name="Bai Z."/>
        </authorList>
    </citation>
    <scope>NUCLEOTIDE SEQUENCE [LARGE SCALE GENOMIC DNA]</scope>
    <source>
        <strain evidence="2">QH-11</strain>
    </source>
</reference>
<dbReference type="KEGG" id="goq:ACH46_05335"/>
<evidence type="ECO:0000313" key="2">
    <source>
        <dbReference type="Proteomes" id="UP000063789"/>
    </source>
</evidence>
<reference evidence="1 2" key="2">
    <citation type="journal article" date="2017" name="Int. J. Syst. Evol. Microbiol.">
        <title>Gordonia phthalatica sp. nov., a di-n-butyl phthalate-degrading bacterium isolated from activated sludge.</title>
        <authorList>
            <person name="Jin D."/>
            <person name="Kong X."/>
            <person name="Jia M."/>
            <person name="Yu X."/>
            <person name="Wang X."/>
            <person name="Zhuang X."/>
            <person name="Deng Y."/>
            <person name="Bai Z."/>
        </authorList>
    </citation>
    <scope>NUCLEOTIDE SEQUENCE [LARGE SCALE GENOMIC DNA]</scope>
    <source>
        <strain evidence="1 2">QH-11</strain>
    </source>
</reference>
<keyword evidence="2" id="KW-1185">Reference proteome</keyword>
<proteinExistence type="predicted"/>
<dbReference type="InterPro" id="IPR051207">
    <property type="entry name" value="ComplexI_NDUFA9_subunit"/>
</dbReference>